<gene>
    <name evidence="1" type="ORF">AB835_09915</name>
</gene>
<dbReference type="Proteomes" id="UP000242502">
    <property type="component" value="Unassembled WGS sequence"/>
</dbReference>
<protein>
    <submittedName>
        <fullName evidence="1">Uncharacterized protein</fullName>
    </submittedName>
</protein>
<organism evidence="1 2">
    <name type="scientific">Candidatus Endobugula sertula</name>
    <name type="common">Bugula neritina bacterial symbiont</name>
    <dbReference type="NCBI Taxonomy" id="62101"/>
    <lineage>
        <taxon>Bacteria</taxon>
        <taxon>Pseudomonadati</taxon>
        <taxon>Pseudomonadota</taxon>
        <taxon>Gammaproteobacteria</taxon>
        <taxon>Cellvibrionales</taxon>
        <taxon>Cellvibrionaceae</taxon>
        <taxon>Candidatus Endobugula</taxon>
    </lineage>
</organism>
<sequence length="92" mass="10378">MGVILNAMVYVVVHASGAIKEVATSCDTVLIEVLGKDVDDLVYHVDKKIFENFGVFTRLHPIFLILKNLRGLEVTLPFYYIRVLLNTIKKSV</sequence>
<proteinExistence type="predicted"/>
<dbReference type="STRING" id="62101.AB835_09915"/>
<name>A0A1D2QNU4_9GAMM</name>
<reference evidence="1 2" key="1">
    <citation type="journal article" date="2016" name="Appl. Environ. Microbiol.">
        <title>Lack of Overt Genome Reduction in the Bryostatin-Producing Bryozoan Symbiont "Candidatus Endobugula sertula".</title>
        <authorList>
            <person name="Miller I.J."/>
            <person name="Vanee N."/>
            <person name="Fong S.S."/>
            <person name="Lim-Fong G.E."/>
            <person name="Kwan J.C."/>
        </authorList>
    </citation>
    <scope>NUCLEOTIDE SEQUENCE [LARGE SCALE GENOMIC DNA]</scope>
    <source>
        <strain evidence="1">AB1-4</strain>
    </source>
</reference>
<comment type="caution">
    <text evidence="1">The sequence shown here is derived from an EMBL/GenBank/DDBJ whole genome shotgun (WGS) entry which is preliminary data.</text>
</comment>
<evidence type="ECO:0000313" key="2">
    <source>
        <dbReference type="Proteomes" id="UP000242502"/>
    </source>
</evidence>
<accession>A0A1D2QNU4</accession>
<evidence type="ECO:0000313" key="1">
    <source>
        <dbReference type="EMBL" id="ODS23261.1"/>
    </source>
</evidence>
<dbReference type="EMBL" id="MDLC01000034">
    <property type="protein sequence ID" value="ODS23261.1"/>
    <property type="molecule type" value="Genomic_DNA"/>
</dbReference>
<dbReference type="AlphaFoldDB" id="A0A1D2QNU4"/>